<dbReference type="AlphaFoldDB" id="A0A367YIV3"/>
<evidence type="ECO:0000313" key="2">
    <source>
        <dbReference type="Proteomes" id="UP000253472"/>
    </source>
</evidence>
<proteinExistence type="predicted"/>
<comment type="caution">
    <text evidence="1">The sequence shown here is derived from an EMBL/GenBank/DDBJ whole genome shotgun (WGS) entry which is preliminary data.</text>
</comment>
<dbReference type="EMBL" id="QLNQ01000020">
    <property type="protein sequence ID" value="RCK65630.1"/>
    <property type="molecule type" value="Genomic_DNA"/>
</dbReference>
<dbReference type="Proteomes" id="UP000253472">
    <property type="component" value="Unassembled WGS sequence"/>
</dbReference>
<accession>A0A367YIV3</accession>
<evidence type="ECO:0000313" key="1">
    <source>
        <dbReference type="EMBL" id="RCK65630.1"/>
    </source>
</evidence>
<keyword evidence="2" id="KW-1185">Reference proteome</keyword>
<gene>
    <name evidence="1" type="ORF">Cantr_01377</name>
</gene>
<protein>
    <submittedName>
        <fullName evidence="1">Uncharacterized protein</fullName>
    </submittedName>
</protein>
<organism evidence="1 2">
    <name type="scientific">Candida viswanathii</name>
    <dbReference type="NCBI Taxonomy" id="5486"/>
    <lineage>
        <taxon>Eukaryota</taxon>
        <taxon>Fungi</taxon>
        <taxon>Dikarya</taxon>
        <taxon>Ascomycota</taxon>
        <taxon>Saccharomycotina</taxon>
        <taxon>Pichiomycetes</taxon>
        <taxon>Debaryomycetaceae</taxon>
        <taxon>Candida/Lodderomyces clade</taxon>
        <taxon>Candida</taxon>
    </lineage>
</organism>
<reference evidence="1 2" key="1">
    <citation type="submission" date="2018-06" db="EMBL/GenBank/DDBJ databases">
        <title>Whole genome sequencing of Candida tropicalis (genome annotated by CSBL at Korea University).</title>
        <authorList>
            <person name="Ahn J."/>
        </authorList>
    </citation>
    <scope>NUCLEOTIDE SEQUENCE [LARGE SCALE GENOMIC DNA]</scope>
    <source>
        <strain evidence="1 2">ATCC 20962</strain>
    </source>
</reference>
<sequence>MRLPFASFSVFLGAALADFVALLVRLLNPELASEPLVNPPNEKVNNRLLIGVGPGFEVFDVRYDEELGYSTLFTFGPAEPHAYLNIDSEGYLVLDNNEGYHFPGDYGVAYFDRPDHRNLNISINDTETFYAIVDENDSNGNFYIQALYNEAPAEGVPVSLELVSGRSQQR</sequence>
<name>A0A367YIV3_9ASCO</name>